<dbReference type="AlphaFoldDB" id="A0AAD5VSB5"/>
<dbReference type="PROSITE" id="PS01360">
    <property type="entry name" value="ZF_MYND_1"/>
    <property type="match status" value="1"/>
</dbReference>
<proteinExistence type="predicted"/>
<evidence type="ECO:0000256" key="4">
    <source>
        <dbReference type="PROSITE-ProRule" id="PRU00134"/>
    </source>
</evidence>
<dbReference type="SUPFAM" id="SSF144232">
    <property type="entry name" value="HIT/MYND zinc finger-like"/>
    <property type="match status" value="1"/>
</dbReference>
<keyword evidence="2 4" id="KW-0863">Zinc-finger</keyword>
<feature type="domain" description="MYND-type" evidence="5">
    <location>
        <begin position="6"/>
        <end position="44"/>
    </location>
</feature>
<evidence type="ECO:0000256" key="1">
    <source>
        <dbReference type="ARBA" id="ARBA00022723"/>
    </source>
</evidence>
<keyword evidence="7" id="KW-1185">Reference proteome</keyword>
<comment type="caution">
    <text evidence="6">The sequence shown here is derived from an EMBL/GenBank/DDBJ whole genome shotgun (WGS) entry which is preliminary data.</text>
</comment>
<dbReference type="Proteomes" id="UP001213000">
    <property type="component" value="Unassembled WGS sequence"/>
</dbReference>
<evidence type="ECO:0000256" key="2">
    <source>
        <dbReference type="ARBA" id="ARBA00022771"/>
    </source>
</evidence>
<dbReference type="InterPro" id="IPR002893">
    <property type="entry name" value="Znf_MYND"/>
</dbReference>
<accession>A0AAD5VSB5</accession>
<evidence type="ECO:0000256" key="3">
    <source>
        <dbReference type="ARBA" id="ARBA00022833"/>
    </source>
</evidence>
<evidence type="ECO:0000259" key="5">
    <source>
        <dbReference type="PROSITE" id="PS50865"/>
    </source>
</evidence>
<dbReference type="GO" id="GO:0008270">
    <property type="term" value="F:zinc ion binding"/>
    <property type="evidence" value="ECO:0007669"/>
    <property type="project" value="UniProtKB-KW"/>
</dbReference>
<protein>
    <recommendedName>
        <fullName evidence="5">MYND-type domain-containing protein</fullName>
    </recommendedName>
</protein>
<keyword evidence="3" id="KW-0862">Zinc</keyword>
<sequence length="393" mass="45365">MIQRECSRCKRTDPPPKQCAACERAFYCSSKCQRRDWVAHIFDCKPKRTLNSADYLAYSVLERGRQPEYPEAESHFGFGNSTDKGAAKRLVGLYTMLLHPDQLGVKPIALNRWRVEGTLKENIKREFQKLPEDKRGPDFAWFLKNSNVVDELPLQKKLEMFESPIEKSIRKTCESVGMPPTLTQAEMQGYINSMPPDENECLMMLTFLNMHAAPDISSTIWVKFGYSVFGKHNEAPLAGMYFNLTRRCTFKEFCAAYALGSLVKLFTQYGIEVDNPGLVDLLSETPEVKKSVWWLRQYIDIVLVNGFESEMEFKPGQPACGDYGFARVKTVEEHRMLVDLYKGFFANMTGTQPLEMHTACRKNRLFEFFTEEMSYKLKNKKVYKRLLLNSCPR</sequence>
<evidence type="ECO:0000313" key="6">
    <source>
        <dbReference type="EMBL" id="KAJ3568428.1"/>
    </source>
</evidence>
<dbReference type="PROSITE" id="PS50865">
    <property type="entry name" value="ZF_MYND_2"/>
    <property type="match status" value="1"/>
</dbReference>
<reference evidence="6" key="1">
    <citation type="submission" date="2022-07" db="EMBL/GenBank/DDBJ databases">
        <title>Genome Sequence of Leucocoprinus birnbaumii.</title>
        <authorList>
            <person name="Buettner E."/>
        </authorList>
    </citation>
    <scope>NUCLEOTIDE SEQUENCE</scope>
    <source>
        <strain evidence="6">VT141</strain>
    </source>
</reference>
<dbReference type="Pfam" id="PF01753">
    <property type="entry name" value="zf-MYND"/>
    <property type="match status" value="1"/>
</dbReference>
<evidence type="ECO:0000313" key="7">
    <source>
        <dbReference type="Proteomes" id="UP001213000"/>
    </source>
</evidence>
<dbReference type="Gene3D" id="6.10.140.2220">
    <property type="match status" value="1"/>
</dbReference>
<dbReference type="EMBL" id="JANIEX010000346">
    <property type="protein sequence ID" value="KAJ3568428.1"/>
    <property type="molecule type" value="Genomic_DNA"/>
</dbReference>
<organism evidence="6 7">
    <name type="scientific">Leucocoprinus birnbaumii</name>
    <dbReference type="NCBI Taxonomy" id="56174"/>
    <lineage>
        <taxon>Eukaryota</taxon>
        <taxon>Fungi</taxon>
        <taxon>Dikarya</taxon>
        <taxon>Basidiomycota</taxon>
        <taxon>Agaricomycotina</taxon>
        <taxon>Agaricomycetes</taxon>
        <taxon>Agaricomycetidae</taxon>
        <taxon>Agaricales</taxon>
        <taxon>Agaricineae</taxon>
        <taxon>Agaricaceae</taxon>
        <taxon>Leucocoprinus</taxon>
    </lineage>
</organism>
<name>A0AAD5VSB5_9AGAR</name>
<gene>
    <name evidence="6" type="ORF">NP233_g5722</name>
</gene>
<keyword evidence="1" id="KW-0479">Metal-binding</keyword>